<evidence type="ECO:0000313" key="3">
    <source>
        <dbReference type="Proteomes" id="UP000077752"/>
    </source>
</evidence>
<feature type="signal peptide" evidence="1">
    <location>
        <begin position="1"/>
        <end position="21"/>
    </location>
</feature>
<protein>
    <submittedName>
        <fullName evidence="2">Uncharacterized protein</fullName>
    </submittedName>
</protein>
<evidence type="ECO:0000256" key="1">
    <source>
        <dbReference type="SAM" id="SignalP"/>
    </source>
</evidence>
<name>A0A177STL0_PSEPU</name>
<keyword evidence="1" id="KW-0732">Signal</keyword>
<dbReference type="RefSeq" id="WP_064301859.1">
    <property type="nucleotide sequence ID" value="NZ_LUCV01000007.1"/>
</dbReference>
<sequence length="127" mass="14201">MRNTTALLIIATLAFPPYMNAAIYTDQRDPSYESASIALFCMNHFFNHTGGRLGQRAGFAAQSDLAERLPTLPDGEKLADELRLSLVSMARNEGSKAVPPHCWQYIPKDHGLTSEELKYFLKHSSEE</sequence>
<evidence type="ECO:0000313" key="2">
    <source>
        <dbReference type="EMBL" id="OAI94273.1"/>
    </source>
</evidence>
<feature type="chain" id="PRO_5008073961" evidence="1">
    <location>
        <begin position="22"/>
        <end position="127"/>
    </location>
</feature>
<dbReference type="AlphaFoldDB" id="A0A177STL0"/>
<organism evidence="2 3">
    <name type="scientific">Pseudomonas putida</name>
    <name type="common">Arthrobacter siderocapsulatus</name>
    <dbReference type="NCBI Taxonomy" id="303"/>
    <lineage>
        <taxon>Bacteria</taxon>
        <taxon>Pseudomonadati</taxon>
        <taxon>Pseudomonadota</taxon>
        <taxon>Gammaproteobacteria</taxon>
        <taxon>Pseudomonadales</taxon>
        <taxon>Pseudomonadaceae</taxon>
        <taxon>Pseudomonas</taxon>
    </lineage>
</organism>
<comment type="caution">
    <text evidence="2">The sequence shown here is derived from an EMBL/GenBank/DDBJ whole genome shotgun (WGS) entry which is preliminary data.</text>
</comment>
<accession>A0A177STL0</accession>
<reference evidence="2 3" key="1">
    <citation type="submission" date="2016-03" db="EMBL/GenBank/DDBJ databases">
        <title>Draft Genome Assembly of Pseudomonas putida strain CBF10-2.</title>
        <authorList>
            <person name="Iyer R.S."/>
            <person name="Damania A."/>
        </authorList>
    </citation>
    <scope>NUCLEOTIDE SEQUENCE [LARGE SCALE GENOMIC DNA]</scope>
    <source>
        <strain evidence="2 3">CBF10-2</strain>
    </source>
</reference>
<dbReference type="EMBL" id="LUCV01000007">
    <property type="protein sequence ID" value="OAI94273.1"/>
    <property type="molecule type" value="Genomic_DNA"/>
</dbReference>
<proteinExistence type="predicted"/>
<gene>
    <name evidence="2" type="ORF">AYO28_10450</name>
</gene>
<dbReference type="Proteomes" id="UP000077752">
    <property type="component" value="Unassembled WGS sequence"/>
</dbReference>